<organism evidence="1 2">
    <name type="scientific">Tumidithrix elongata BACA0141</name>
    <dbReference type="NCBI Taxonomy" id="2716417"/>
    <lineage>
        <taxon>Bacteria</taxon>
        <taxon>Bacillati</taxon>
        <taxon>Cyanobacteriota</taxon>
        <taxon>Cyanophyceae</taxon>
        <taxon>Pseudanabaenales</taxon>
        <taxon>Pseudanabaenaceae</taxon>
        <taxon>Tumidithrix</taxon>
        <taxon>Tumidithrix elongata</taxon>
    </lineage>
</organism>
<dbReference type="InterPro" id="IPR019046">
    <property type="entry name" value="Restrct_endonuc_II_NgoPII"/>
</dbReference>
<dbReference type="Proteomes" id="UP001333818">
    <property type="component" value="Unassembled WGS sequence"/>
</dbReference>
<dbReference type="GO" id="GO:0003677">
    <property type="term" value="F:DNA binding"/>
    <property type="evidence" value="ECO:0007669"/>
    <property type="project" value="InterPro"/>
</dbReference>
<comment type="caution">
    <text evidence="1">The sequence shown here is derived from an EMBL/GenBank/DDBJ whole genome shotgun (WGS) entry which is preliminary data.</text>
</comment>
<keyword evidence="2" id="KW-1185">Reference proteome</keyword>
<name>A0AAW9PPQ6_9CYAN</name>
<dbReference type="GO" id="GO:0009036">
    <property type="term" value="F:type II site-specific deoxyribonuclease activity"/>
    <property type="evidence" value="ECO:0007669"/>
    <property type="project" value="InterPro"/>
</dbReference>
<gene>
    <name evidence="1" type="ORF">V2H45_05350</name>
</gene>
<proteinExistence type="predicted"/>
<accession>A0AAW9PPQ6</accession>
<evidence type="ECO:0000313" key="1">
    <source>
        <dbReference type="EMBL" id="MEE3716169.1"/>
    </source>
</evidence>
<reference evidence="1" key="1">
    <citation type="submission" date="2024-01" db="EMBL/GenBank/DDBJ databases">
        <title>Bank of Algae and Cyanobacteria of the Azores (BACA) strain genomes.</title>
        <authorList>
            <person name="Luz R."/>
            <person name="Cordeiro R."/>
            <person name="Fonseca A."/>
            <person name="Goncalves V."/>
        </authorList>
    </citation>
    <scope>NUCLEOTIDE SEQUENCE</scope>
    <source>
        <strain evidence="1">BACA0141</strain>
    </source>
</reference>
<dbReference type="EC" id="3.1.21.-" evidence="1"/>
<dbReference type="AlphaFoldDB" id="A0AAW9PPQ6"/>
<protein>
    <submittedName>
        <fullName evidence="1">NgoPII family restriction endonuclease</fullName>
        <ecNumber evidence="1">3.1.21.-</ecNumber>
    </submittedName>
</protein>
<dbReference type="Pfam" id="PF09521">
    <property type="entry name" value="RE_NgoPII"/>
    <property type="match status" value="1"/>
</dbReference>
<dbReference type="GO" id="GO:0009307">
    <property type="term" value="P:DNA restriction-modification system"/>
    <property type="evidence" value="ECO:0007669"/>
    <property type="project" value="InterPro"/>
</dbReference>
<evidence type="ECO:0000313" key="2">
    <source>
        <dbReference type="Proteomes" id="UP001333818"/>
    </source>
</evidence>
<sequence length="125" mass="14720">SHLIFLYILYLFHAYLLIEFAETNELGRVNKVDPLGITYLRIRGMWGIENPLNVYDYVDLGYDAKNEFQIIAIMKASKYQSFPVEIRREIENLSGEENFEIMDRQIRSPDNPAKLINAKIISYKR</sequence>
<keyword evidence="1" id="KW-0378">Hydrolase</keyword>
<dbReference type="RefSeq" id="WP_330482596.1">
    <property type="nucleotide sequence ID" value="NZ_JAZBJZ010000013.1"/>
</dbReference>
<keyword evidence="1" id="KW-0540">Nuclease</keyword>
<dbReference type="EMBL" id="JAZBJZ010000013">
    <property type="protein sequence ID" value="MEE3716169.1"/>
    <property type="molecule type" value="Genomic_DNA"/>
</dbReference>
<feature type="non-terminal residue" evidence="1">
    <location>
        <position position="1"/>
    </location>
</feature>
<keyword evidence="1" id="KW-0255">Endonuclease</keyword>